<dbReference type="InterPro" id="IPR000719">
    <property type="entry name" value="Prot_kinase_dom"/>
</dbReference>
<reference evidence="9 10" key="1">
    <citation type="journal article" date="2015" name="Sci. Rep.">
        <title>Genome of the facultative scuticociliatosis pathogen Pseudocohnilembus persalinus provides insight into its virulence through horizontal gene transfer.</title>
        <authorList>
            <person name="Xiong J."/>
            <person name="Wang G."/>
            <person name="Cheng J."/>
            <person name="Tian M."/>
            <person name="Pan X."/>
            <person name="Warren A."/>
            <person name="Jiang C."/>
            <person name="Yuan D."/>
            <person name="Miao W."/>
        </authorList>
    </citation>
    <scope>NUCLEOTIDE SEQUENCE [LARGE SCALE GENOMIC DNA]</scope>
    <source>
        <strain evidence="9">36N120E</strain>
    </source>
</reference>
<keyword evidence="4 9" id="KW-0418">Kinase</keyword>
<feature type="binding site" evidence="6">
    <location>
        <position position="758"/>
    </location>
    <ligand>
        <name>ATP</name>
        <dbReference type="ChEBI" id="CHEBI:30616"/>
    </ligand>
</feature>
<evidence type="ECO:0000256" key="7">
    <source>
        <dbReference type="SAM" id="MobiDB-lite"/>
    </source>
</evidence>
<dbReference type="PANTHER" id="PTHR24342:SF14">
    <property type="entry name" value="DEATH-ASSOCIATED PROTEIN KINASE DAPK-1"/>
    <property type="match status" value="1"/>
</dbReference>
<feature type="compositionally biased region" description="Polar residues" evidence="7">
    <location>
        <begin position="498"/>
        <end position="513"/>
    </location>
</feature>
<feature type="compositionally biased region" description="Polar residues" evidence="7">
    <location>
        <begin position="1207"/>
        <end position="1217"/>
    </location>
</feature>
<dbReference type="PROSITE" id="PS50011">
    <property type="entry name" value="PROTEIN_KINASE_DOM"/>
    <property type="match status" value="1"/>
</dbReference>
<dbReference type="GO" id="GO:0005524">
    <property type="term" value="F:ATP binding"/>
    <property type="evidence" value="ECO:0007669"/>
    <property type="project" value="UniProtKB-UniRule"/>
</dbReference>
<keyword evidence="10" id="KW-1185">Reference proteome</keyword>
<dbReference type="PANTHER" id="PTHR24342">
    <property type="entry name" value="SERINE/THREONINE-PROTEIN KINASE 17"/>
    <property type="match status" value="1"/>
</dbReference>
<feature type="region of interest" description="Disordered" evidence="7">
    <location>
        <begin position="51"/>
        <end position="72"/>
    </location>
</feature>
<dbReference type="PROSITE" id="PS00107">
    <property type="entry name" value="PROTEIN_KINASE_ATP"/>
    <property type="match status" value="1"/>
</dbReference>
<dbReference type="InParanoid" id="A0A0V0QY88"/>
<dbReference type="EMBL" id="LDAU01000087">
    <property type="protein sequence ID" value="KRX07121.1"/>
    <property type="molecule type" value="Genomic_DNA"/>
</dbReference>
<feature type="region of interest" description="Disordered" evidence="7">
    <location>
        <begin position="1207"/>
        <end position="1235"/>
    </location>
</feature>
<dbReference type="PROSITE" id="PS00108">
    <property type="entry name" value="PROTEIN_KINASE_ST"/>
    <property type="match status" value="1"/>
</dbReference>
<proteinExistence type="predicted"/>
<evidence type="ECO:0000256" key="3">
    <source>
        <dbReference type="ARBA" id="ARBA00022741"/>
    </source>
</evidence>
<evidence type="ECO:0000256" key="1">
    <source>
        <dbReference type="ARBA" id="ARBA00022527"/>
    </source>
</evidence>
<feature type="region of interest" description="Disordered" evidence="7">
    <location>
        <begin position="1144"/>
        <end position="1174"/>
    </location>
</feature>
<evidence type="ECO:0000256" key="5">
    <source>
        <dbReference type="ARBA" id="ARBA00022840"/>
    </source>
</evidence>
<feature type="region of interest" description="Disordered" evidence="7">
    <location>
        <begin position="1049"/>
        <end position="1075"/>
    </location>
</feature>
<dbReference type="SMART" id="SM00220">
    <property type="entry name" value="S_TKc"/>
    <property type="match status" value="1"/>
</dbReference>
<feature type="compositionally biased region" description="Polar residues" evidence="7">
    <location>
        <begin position="1391"/>
        <end position="1409"/>
    </location>
</feature>
<comment type="caution">
    <text evidence="9">The sequence shown here is derived from an EMBL/GenBank/DDBJ whole genome shotgun (WGS) entry which is preliminary data.</text>
</comment>
<gene>
    <name evidence="9" type="ORF">PPERSA_09335</name>
</gene>
<dbReference type="GO" id="GO:0004674">
    <property type="term" value="F:protein serine/threonine kinase activity"/>
    <property type="evidence" value="ECO:0007669"/>
    <property type="project" value="UniProtKB-KW"/>
</dbReference>
<evidence type="ECO:0000256" key="6">
    <source>
        <dbReference type="PROSITE-ProRule" id="PRU10141"/>
    </source>
</evidence>
<dbReference type="Pfam" id="PF00069">
    <property type="entry name" value="Pkinase"/>
    <property type="match status" value="1"/>
</dbReference>
<name>A0A0V0QY88_PSEPJ</name>
<keyword evidence="2" id="KW-0808">Transferase</keyword>
<evidence type="ECO:0000313" key="10">
    <source>
        <dbReference type="Proteomes" id="UP000054937"/>
    </source>
</evidence>
<feature type="region of interest" description="Disordered" evidence="7">
    <location>
        <begin position="1386"/>
        <end position="1409"/>
    </location>
</feature>
<feature type="compositionally biased region" description="Polar residues" evidence="7">
    <location>
        <begin position="1053"/>
        <end position="1069"/>
    </location>
</feature>
<sequence>MNPQVYSKEGNSSFQNEFPVKVQNLQDNTISTDSDVQQQYQLSCQKNQISLENQEDNRDDENNINNGLNNNKRRRPCKVVQNQQQTFLEPKLTMSKTFRLDQDSIILFDNEQQQSFYGGLSQINFLKNVQKIIYNNNDKFFDLVMVGNNSSDNYKIHYQSLNKKLHSLGLFDLAHKMEQIRKLDKTGNQNEQIINQMLSQDSIRKSNNYSKLDNYDDIKTSNKLIIDNNNQNQNLKIQIDEKYLYQLIYGHLLNYDINKNKKTFQDSKKQNLQNKQIIQENIQQKEDEKFFSKENFKNEAFLIEVYRLNMKGKLNLQNYIISKNLTQQLQFTRKQFIDYVKTTNLVPPINRYFTENYYKSQQAIINSKLESNSNIFSTYTILYQNGTNNLKQQIKFAKQDILTIRNFENFDQNQIITINKFKIVDKQEVFDFYLKQQTNKQMNFYQKNLQKNLKEYHFYQNQMEQAKFLKSKINTNFLNHFKNKTQEPILETNTFNNIPVSEKNNQNTESLSKTPDFDKKTLKNNQPQQEQLKQNQNLSMNLVQDGQLLIQAQQTESTPNSATYMSPKILSFPNLNLTQSKQPSSTCNNAQNSSTLTQIQYQQQSIMDNQLQLQSSSSTTTNIFPLTSLNSETQTKNKQNKIQRKQSLNLYDVVEKKQKKEDIQQPNLLGQNFRQNQFLKQKTMEQISQEECTKLLATFKEKKRIQDKISILQKANTIKQNQEKFQQQQKILEELGQGAHGVVKKCKKLSTGKLYAVKIIRSNDEEIMIASKNCYKLQKLVQKSQYICKTYELFIDEENENIYQVMELITWPNLHSFQNQFPNKQIPNFVAKILAKQISEATLFMHDQGICHRDLKPDNIMINQQQNNYQIKIIDFGISRKFLSRDPQNKFNLIRHEMWSRTGTLCYKSPEMFSSAAYNELCDVWSIGVITYEMLCGKLPFFEEYQTDTIEKIENYDYQFEDVANFKWKDNKEAKDFIKRIFKPIEKRLKAADILVHPWFDIKKQTNRKYKPQDDYKKTTNCNKDFLFEMGKSTPAYELIRLRQTYQKKKDSGNNFQTGNQENKENGAQSNNNTNIINQQSHTNLSGSIYNNNFSYLQNSMISKNPSNHMTISQFKQFNDEDIHIIRQKQFGFNFLNFQNYQNNTNGSNQVEKNQEVSQLGNKQDEKNQNNMNSQEMRPNIHSQQSNDSNQQDESSPKLDINFTITQNRPTSSSISFPQFDENKVKQQKNSQDEESINNQLNIDFGDLQQTASLNFQKKISKTSSNNNSNKQERSPQLLSSEKQDTIQDNTEQQIDKNNNTNNNVSLSTIMNNFTINSTHLEGAIQNNSTSNLSLKTVNQNVLDNSISQKQLQSIEENNSNQFLNVQQSQNLAFRNSIPKQLVIQEEDEVQSPSTSKQSEQITPQFTPSDKIQLEQLSNIQINQDYIIESDKTKLNFQNVKKLPQLQGFDINSMQVNKLQNVSSSKSMGQTPQNKEQSSNLCEKNNSEHKWINNNNAYNEENDNKNNKNNIIKYQQNQSSDSQIPNDVQSSLSPQSITADTEFQKQMDDIFKNQQQDIVNKFQYFENNSYNNNCNNTDNQIQDIGKQKFQQTKQYQQELVNTNEEENKDNQLESMANKFTFLKTNSFLVQE</sequence>
<dbReference type="Proteomes" id="UP000054937">
    <property type="component" value="Unassembled WGS sequence"/>
</dbReference>
<dbReference type="Gene3D" id="1.10.510.10">
    <property type="entry name" value="Transferase(Phosphotransferase) domain 1"/>
    <property type="match status" value="1"/>
</dbReference>
<dbReference type="InterPro" id="IPR008271">
    <property type="entry name" value="Ser/Thr_kinase_AS"/>
</dbReference>
<protein>
    <submittedName>
        <fullName evidence="9">Protein kinase-like domain</fullName>
    </submittedName>
</protein>
<feature type="compositionally biased region" description="Polar residues" evidence="7">
    <location>
        <begin position="1275"/>
        <end position="1297"/>
    </location>
</feature>
<feature type="region of interest" description="Disordered" evidence="7">
    <location>
        <begin position="498"/>
        <end position="531"/>
    </location>
</feature>
<keyword evidence="5 6" id="KW-0067">ATP-binding</keyword>
<evidence type="ECO:0000256" key="2">
    <source>
        <dbReference type="ARBA" id="ARBA00022679"/>
    </source>
</evidence>
<evidence type="ECO:0000256" key="4">
    <source>
        <dbReference type="ARBA" id="ARBA00022777"/>
    </source>
</evidence>
<feature type="region of interest" description="Disordered" evidence="7">
    <location>
        <begin position="1261"/>
        <end position="1304"/>
    </location>
</feature>
<organism evidence="9 10">
    <name type="scientific">Pseudocohnilembus persalinus</name>
    <name type="common">Ciliate</name>
    <dbReference type="NCBI Taxonomy" id="266149"/>
    <lineage>
        <taxon>Eukaryota</taxon>
        <taxon>Sar</taxon>
        <taxon>Alveolata</taxon>
        <taxon>Ciliophora</taxon>
        <taxon>Intramacronucleata</taxon>
        <taxon>Oligohymenophorea</taxon>
        <taxon>Scuticociliatia</taxon>
        <taxon>Philasterida</taxon>
        <taxon>Pseudocohnilembidae</taxon>
        <taxon>Pseudocohnilembus</taxon>
    </lineage>
</organism>
<feature type="region of interest" description="Disordered" evidence="7">
    <location>
        <begin position="1460"/>
        <end position="1484"/>
    </location>
</feature>
<dbReference type="GO" id="GO:0035556">
    <property type="term" value="P:intracellular signal transduction"/>
    <property type="evidence" value="ECO:0007669"/>
    <property type="project" value="TreeGrafter"/>
</dbReference>
<dbReference type="SUPFAM" id="SSF56112">
    <property type="entry name" value="Protein kinase-like (PK-like)"/>
    <property type="match status" value="1"/>
</dbReference>
<feature type="domain" description="Protein kinase" evidence="8">
    <location>
        <begin position="729"/>
        <end position="1000"/>
    </location>
</feature>
<dbReference type="GO" id="GO:0005634">
    <property type="term" value="C:nucleus"/>
    <property type="evidence" value="ECO:0007669"/>
    <property type="project" value="TreeGrafter"/>
</dbReference>
<dbReference type="InterPro" id="IPR011009">
    <property type="entry name" value="Kinase-like_dom_sf"/>
</dbReference>
<dbReference type="InterPro" id="IPR017441">
    <property type="entry name" value="Protein_kinase_ATP_BS"/>
</dbReference>
<evidence type="ECO:0000259" key="8">
    <source>
        <dbReference type="PROSITE" id="PS50011"/>
    </source>
</evidence>
<evidence type="ECO:0000313" key="9">
    <source>
        <dbReference type="EMBL" id="KRX07121.1"/>
    </source>
</evidence>
<accession>A0A0V0QY88</accession>
<keyword evidence="1" id="KW-0723">Serine/threonine-protein kinase</keyword>
<keyword evidence="3 6" id="KW-0547">Nucleotide-binding</keyword>